<organism evidence="1 2">
    <name type="scientific">Dentiscutata heterogama</name>
    <dbReference type="NCBI Taxonomy" id="1316150"/>
    <lineage>
        <taxon>Eukaryota</taxon>
        <taxon>Fungi</taxon>
        <taxon>Fungi incertae sedis</taxon>
        <taxon>Mucoromycota</taxon>
        <taxon>Glomeromycotina</taxon>
        <taxon>Glomeromycetes</taxon>
        <taxon>Diversisporales</taxon>
        <taxon>Gigasporaceae</taxon>
        <taxon>Dentiscutata</taxon>
    </lineage>
</organism>
<keyword evidence="2" id="KW-1185">Reference proteome</keyword>
<dbReference type="Proteomes" id="UP000789702">
    <property type="component" value="Unassembled WGS sequence"/>
</dbReference>
<sequence length="633" mass="73973">MEETEDYDTKIDVMIETEEDQGRREHNVTHNSEITTLLYSLNFKYIATMDKDKAIIIWPVVHNKTYLQWDIRTSTFDFDVFEETYQVKNFFGKFEVNKSNDILALWNRGLKIYSAQTGIRISSYNEHYKNQDNENFHINIFRPDKPLKVDLINKISTKYVGFNAQTIYKNKIIGIVKNKVQILDFVEYLQSDCRDQYSHFFSNMDEILEKLINSENYISTDLKKELKGHQISWNYDKDSGKLSANKKGDIFQSFFNSDIKICIDKLILLSNDDLMIFMDSPRCIIVTPSESYTLYYGKLQIRFIFYDIDFVKMYQKNIISEYDFFVKYFYDVLSHLDKQKFFIDDESDFNKWSSNKHFGKKYSSIGINGRDHLFLLHGQALLSAAIKGHKMVFDKFITLVVPLPKFSAYESKYSFWKEILGKPSSNGFVKMQIIELYSDWNGLISTSGQKFCLWLSSIIGCLLLQIYGNLYGIGSNIYSPWNLFDICALLFPVSTSIYWLSNGTPPLWAPALSCLFLYFKFLFFLRAFERFNVGFILQLWLALLSSENSSTTDVNSNLYSYFETSLLAVYLLMTGDNSSLSTWDYRENPILVILMVLFLIFTVLFMLNLFIGLLSNAIQDHDNRAAFLLQKAK</sequence>
<feature type="non-terminal residue" evidence="1">
    <location>
        <position position="633"/>
    </location>
</feature>
<accession>A0ACA9LEH4</accession>
<protein>
    <submittedName>
        <fullName evidence="1">12407_t:CDS:1</fullName>
    </submittedName>
</protein>
<dbReference type="EMBL" id="CAJVPU010003642">
    <property type="protein sequence ID" value="CAG8521056.1"/>
    <property type="molecule type" value="Genomic_DNA"/>
</dbReference>
<evidence type="ECO:0000313" key="2">
    <source>
        <dbReference type="Proteomes" id="UP000789702"/>
    </source>
</evidence>
<comment type="caution">
    <text evidence="1">The sequence shown here is derived from an EMBL/GenBank/DDBJ whole genome shotgun (WGS) entry which is preliminary data.</text>
</comment>
<reference evidence="1" key="1">
    <citation type="submission" date="2021-06" db="EMBL/GenBank/DDBJ databases">
        <authorList>
            <person name="Kallberg Y."/>
            <person name="Tangrot J."/>
            <person name="Rosling A."/>
        </authorList>
    </citation>
    <scope>NUCLEOTIDE SEQUENCE</scope>
    <source>
        <strain evidence="1">IL203A</strain>
    </source>
</reference>
<name>A0ACA9LEH4_9GLOM</name>
<evidence type="ECO:0000313" key="1">
    <source>
        <dbReference type="EMBL" id="CAG8521056.1"/>
    </source>
</evidence>
<proteinExistence type="predicted"/>
<gene>
    <name evidence="1" type="ORF">DHETER_LOCUS3918</name>
</gene>